<keyword evidence="3" id="KW-1133">Transmembrane helix</keyword>
<protein>
    <recommendedName>
        <fullName evidence="4">SH3 domain-containing protein</fullName>
    </recommendedName>
</protein>
<dbReference type="EMBL" id="UFAJ01000068">
    <property type="protein sequence ID" value="SSD58946.1"/>
    <property type="molecule type" value="Genomic_DNA"/>
</dbReference>
<keyword evidence="3" id="KW-0812">Transmembrane</keyword>
<gene>
    <name evidence="5" type="ORF">SCODWIG_00707</name>
</gene>
<evidence type="ECO:0000256" key="3">
    <source>
        <dbReference type="SAM" id="Phobius"/>
    </source>
</evidence>
<feature type="transmembrane region" description="Helical" evidence="3">
    <location>
        <begin position="130"/>
        <end position="153"/>
    </location>
</feature>
<dbReference type="OrthoDB" id="5340910at2759"/>
<sequence>MNSVNTGIPKNYQSNHLRNTVLDIKQHTLYTDQHMDLYSKRNQPDLYHYTTEPSTVTTLIVQQKRATTSTISGTIYETISITLSSTQSTSSSLTSNTTVTNNTGLISNTDGTLLNNLADQNGDDKWNAKIIGLSIGLPLGLFLLGVLGALFFYTRNKRGNKNSFNSGSDKWHYTTSGKYLEKYSGGNNSSNILNRELEDGEINYKFINKLPIHNIAPHVLTPKDIAYNPDTRLLSRYFSNNNYSNSINSDKEIEAYLYKKPPNLEKISSDMHPNHLYSGYFNNSSTNCLSSSPPPKARSNKFKNSIWNYESPLSKWFLTKSTYLQDHGNATSNNLQRQTLKISTPLKTAASATIGLKQLNILTRRLDREKTGQKDLIVDEKSPILSSNHRDERNYSDVSKDKSLNCNLYETWNPYKTDMKSGTGPTLRYSTSLSSNDIKPQHIIENTVSSQLEPINDIIKKDGIADDNKSNIFRLSIPINKKRKKKLKDVNKHLIEIENTKPLPILPSRINKADKLNRATFRKSTALELQQTYVVTRNYEPKLSDELRISVGECLKVLATHTDGWCLVEKIGRHGYNSTQDVDIDGDNYLNEYRGIVPILCLKKL</sequence>
<evidence type="ECO:0000313" key="6">
    <source>
        <dbReference type="Proteomes" id="UP000262825"/>
    </source>
</evidence>
<dbReference type="Proteomes" id="UP000262825">
    <property type="component" value="Unassembled WGS sequence"/>
</dbReference>
<evidence type="ECO:0000259" key="4">
    <source>
        <dbReference type="PROSITE" id="PS50002"/>
    </source>
</evidence>
<evidence type="ECO:0000256" key="2">
    <source>
        <dbReference type="PROSITE-ProRule" id="PRU00192"/>
    </source>
</evidence>
<keyword evidence="1 2" id="KW-0728">SH3 domain</keyword>
<dbReference type="InterPro" id="IPR001452">
    <property type="entry name" value="SH3_domain"/>
</dbReference>
<feature type="domain" description="SH3" evidence="4">
    <location>
        <begin position="528"/>
        <end position="605"/>
    </location>
</feature>
<evidence type="ECO:0000313" key="5">
    <source>
        <dbReference type="EMBL" id="SSD58946.1"/>
    </source>
</evidence>
<proteinExistence type="predicted"/>
<dbReference type="InterPro" id="IPR036028">
    <property type="entry name" value="SH3-like_dom_sf"/>
</dbReference>
<reference evidence="6" key="1">
    <citation type="submission" date="2018-06" db="EMBL/GenBank/DDBJ databases">
        <authorList>
            <person name="Guldener U."/>
        </authorList>
    </citation>
    <scope>NUCLEOTIDE SEQUENCE [LARGE SCALE GENOMIC DNA]</scope>
    <source>
        <strain evidence="6">UTAD17</strain>
    </source>
</reference>
<accession>A0A376B2N3</accession>
<keyword evidence="3" id="KW-0472">Membrane</keyword>
<keyword evidence="6" id="KW-1185">Reference proteome</keyword>
<dbReference type="SUPFAM" id="SSF50044">
    <property type="entry name" value="SH3-domain"/>
    <property type="match status" value="1"/>
</dbReference>
<organism evidence="5 6">
    <name type="scientific">Saccharomycodes ludwigii</name>
    <dbReference type="NCBI Taxonomy" id="36035"/>
    <lineage>
        <taxon>Eukaryota</taxon>
        <taxon>Fungi</taxon>
        <taxon>Dikarya</taxon>
        <taxon>Ascomycota</taxon>
        <taxon>Saccharomycotina</taxon>
        <taxon>Saccharomycetes</taxon>
        <taxon>Saccharomycodales</taxon>
        <taxon>Saccharomycodaceae</taxon>
        <taxon>Saccharomycodes</taxon>
    </lineage>
</organism>
<dbReference type="Gene3D" id="2.30.30.40">
    <property type="entry name" value="SH3 Domains"/>
    <property type="match status" value="1"/>
</dbReference>
<dbReference type="AlphaFoldDB" id="A0A376B2N3"/>
<name>A0A376B2N3_9ASCO</name>
<dbReference type="VEuPathDB" id="FungiDB:SCODWIG_00707"/>
<dbReference type="PROSITE" id="PS50002">
    <property type="entry name" value="SH3"/>
    <property type="match status" value="1"/>
</dbReference>
<evidence type="ECO:0000256" key="1">
    <source>
        <dbReference type="ARBA" id="ARBA00022443"/>
    </source>
</evidence>